<dbReference type="InterPro" id="IPR000719">
    <property type="entry name" value="Prot_kinase_dom"/>
</dbReference>
<evidence type="ECO:0000256" key="10">
    <source>
        <dbReference type="PROSITE-ProRule" id="PRU10141"/>
    </source>
</evidence>
<dbReference type="Proteomes" id="UP000613177">
    <property type="component" value="Unassembled WGS sequence"/>
</dbReference>
<dbReference type="PROSITE" id="PS00107">
    <property type="entry name" value="PROTEIN_KINASE_ATP"/>
    <property type="match status" value="1"/>
</dbReference>
<evidence type="ECO:0000256" key="3">
    <source>
        <dbReference type="ARBA" id="ARBA00022777"/>
    </source>
</evidence>
<dbReference type="EMBL" id="JAEPRE010000097">
    <property type="protein sequence ID" value="KAG2232847.1"/>
    <property type="molecule type" value="Genomic_DNA"/>
</dbReference>
<dbReference type="InterPro" id="IPR008271">
    <property type="entry name" value="Ser/Thr_kinase_AS"/>
</dbReference>
<keyword evidence="1" id="KW-0808">Transferase</keyword>
<feature type="domain" description="Protein kinase" evidence="11">
    <location>
        <begin position="302"/>
        <end position="566"/>
    </location>
</feature>
<comment type="catalytic activity">
    <reaction evidence="8">
        <text>L-threonyl-[protein] + ATP = O-phospho-L-threonyl-[protein] + ADP + H(+)</text>
        <dbReference type="Rhea" id="RHEA:46608"/>
        <dbReference type="Rhea" id="RHEA-COMP:11060"/>
        <dbReference type="Rhea" id="RHEA-COMP:11605"/>
        <dbReference type="ChEBI" id="CHEBI:15378"/>
        <dbReference type="ChEBI" id="CHEBI:30013"/>
        <dbReference type="ChEBI" id="CHEBI:30616"/>
        <dbReference type="ChEBI" id="CHEBI:61977"/>
        <dbReference type="ChEBI" id="CHEBI:456216"/>
        <dbReference type="EC" id="2.7.12.2"/>
    </reaction>
</comment>
<comment type="catalytic activity">
    <reaction evidence="9">
        <text>L-tyrosyl-[protein] + ATP = O-phospho-L-tyrosyl-[protein] + ADP + H(+)</text>
        <dbReference type="Rhea" id="RHEA:10596"/>
        <dbReference type="Rhea" id="RHEA-COMP:10136"/>
        <dbReference type="Rhea" id="RHEA-COMP:20101"/>
        <dbReference type="ChEBI" id="CHEBI:15378"/>
        <dbReference type="ChEBI" id="CHEBI:30616"/>
        <dbReference type="ChEBI" id="CHEBI:46858"/>
        <dbReference type="ChEBI" id="CHEBI:61978"/>
        <dbReference type="ChEBI" id="CHEBI:456216"/>
        <dbReference type="EC" id="2.7.12.2"/>
    </reaction>
</comment>
<keyword evidence="13" id="KW-1185">Reference proteome</keyword>
<dbReference type="SMART" id="SM00220">
    <property type="entry name" value="S_TKc"/>
    <property type="match status" value="1"/>
</dbReference>
<dbReference type="GO" id="GO:0005524">
    <property type="term" value="F:ATP binding"/>
    <property type="evidence" value="ECO:0007669"/>
    <property type="project" value="UniProtKB-UniRule"/>
</dbReference>
<dbReference type="SUPFAM" id="SSF56112">
    <property type="entry name" value="Protein kinase-like (PK-like)"/>
    <property type="match status" value="1"/>
</dbReference>
<reference evidence="12" key="1">
    <citation type="submission" date="2021-01" db="EMBL/GenBank/DDBJ databases">
        <title>Metabolic potential, ecology and presence of endohyphal bacteria is reflected in genomic diversity of Mucoromycotina.</title>
        <authorList>
            <person name="Muszewska A."/>
            <person name="Okrasinska A."/>
            <person name="Steczkiewicz K."/>
            <person name="Drgas O."/>
            <person name="Orlowska M."/>
            <person name="Perlinska-Lenart U."/>
            <person name="Aleksandrzak-Piekarczyk T."/>
            <person name="Szatraj K."/>
            <person name="Zielenkiewicz U."/>
            <person name="Pilsyk S."/>
            <person name="Malc E."/>
            <person name="Mieczkowski P."/>
            <person name="Kruszewska J.S."/>
            <person name="Biernat P."/>
            <person name="Pawlowska J."/>
        </authorList>
    </citation>
    <scope>NUCLEOTIDE SEQUENCE</scope>
    <source>
        <strain evidence="12">WA0000018081</strain>
    </source>
</reference>
<evidence type="ECO:0000256" key="6">
    <source>
        <dbReference type="ARBA" id="ARBA00038999"/>
    </source>
</evidence>
<evidence type="ECO:0000256" key="8">
    <source>
        <dbReference type="ARBA" id="ARBA00049299"/>
    </source>
</evidence>
<dbReference type="Pfam" id="PF00069">
    <property type="entry name" value="Pkinase"/>
    <property type="match status" value="1"/>
</dbReference>
<evidence type="ECO:0000259" key="11">
    <source>
        <dbReference type="PROSITE" id="PS50011"/>
    </source>
</evidence>
<sequence>MKCLFGVAGAMLDKISGLINYTGLNIFQADDMEFQYNSSLSNPTGLHISTPKLQYNETVREYTGRQADLIQPQNSNNIGGLENMYISDFFRTLYQSAPTDPLQPTHINLTQTVFKKGSVITALKKLQHKKQEKNLPILPDNSADNKTIKNNEIIFEDDLEQALQQYQFQQQRQQHHNSQELKNEWKDYYSKDEINDQKKPDSLQLYNRRRFSKVEVIPSYRRSPERYYNDSLEMEGFPGKKVDRLYYALKRGLTKEVCLNVQRRIIEDGMYYRSYNKKCFLQMIKKDIPFGFVEEGFIKHIKPTPQILGEGVNGKVIVGRRVCDNNKVALKMLEVSLHCRGFKADEILLELSIMSPKSAHRNIVRLQNFYFDEPNDKIVIAMDLMKCPLNKFIRSTGRKLPEEHTLHILNEITAGLLHLRKVHGVFHNDVKSDNILIGFNGEVKVADFGMVKYVKCINRSPSGTIAFMAPEVADRNKNFGDKSDIWSLGLVLIEMIDGQFSYIPIPNENEAMNNIARINVPPCSQVLKQTGLLHAFSQRLVTIDPDERASLTEIKHNLKMFTHFNLLRMSSPKQFRDYFQHIMNIRNPT</sequence>
<protein>
    <recommendedName>
        <fullName evidence="6">mitogen-activated protein kinase kinase</fullName>
        <ecNumber evidence="6">2.7.12.2</ecNumber>
    </recommendedName>
</protein>
<dbReference type="InterPro" id="IPR017441">
    <property type="entry name" value="Protein_kinase_ATP_BS"/>
</dbReference>
<comment type="caution">
    <text evidence="12">The sequence shown here is derived from an EMBL/GenBank/DDBJ whole genome shotgun (WGS) entry which is preliminary data.</text>
</comment>
<dbReference type="Gene3D" id="1.10.510.10">
    <property type="entry name" value="Transferase(Phosphotransferase) domain 1"/>
    <property type="match status" value="1"/>
</dbReference>
<evidence type="ECO:0000256" key="7">
    <source>
        <dbReference type="ARBA" id="ARBA00049014"/>
    </source>
</evidence>
<evidence type="ECO:0000313" key="12">
    <source>
        <dbReference type="EMBL" id="KAG2232847.1"/>
    </source>
</evidence>
<comment type="catalytic activity">
    <reaction evidence="7">
        <text>L-seryl-[protein] + ATP = O-phospho-L-seryl-[protein] + ADP + H(+)</text>
        <dbReference type="Rhea" id="RHEA:17989"/>
        <dbReference type="Rhea" id="RHEA-COMP:9863"/>
        <dbReference type="Rhea" id="RHEA-COMP:11604"/>
        <dbReference type="ChEBI" id="CHEBI:15378"/>
        <dbReference type="ChEBI" id="CHEBI:29999"/>
        <dbReference type="ChEBI" id="CHEBI:30616"/>
        <dbReference type="ChEBI" id="CHEBI:83421"/>
        <dbReference type="ChEBI" id="CHEBI:456216"/>
        <dbReference type="EC" id="2.7.12.2"/>
    </reaction>
</comment>
<comment type="similarity">
    <text evidence="5">Belongs to the protein kinase superfamily. STE Ser/Thr protein kinase family. MAP kinase kinase subfamily.</text>
</comment>
<proteinExistence type="inferred from homology"/>
<dbReference type="EC" id="2.7.12.2" evidence="6"/>
<organism evidence="12 13">
    <name type="scientific">Thamnidium elegans</name>
    <dbReference type="NCBI Taxonomy" id="101142"/>
    <lineage>
        <taxon>Eukaryota</taxon>
        <taxon>Fungi</taxon>
        <taxon>Fungi incertae sedis</taxon>
        <taxon>Mucoromycota</taxon>
        <taxon>Mucoromycotina</taxon>
        <taxon>Mucoromycetes</taxon>
        <taxon>Mucorales</taxon>
        <taxon>Mucorineae</taxon>
        <taxon>Mucoraceae</taxon>
        <taxon>Thamnidium</taxon>
    </lineage>
</organism>
<evidence type="ECO:0000313" key="13">
    <source>
        <dbReference type="Proteomes" id="UP000613177"/>
    </source>
</evidence>
<accession>A0A8H7SPB4</accession>
<dbReference type="GO" id="GO:0004708">
    <property type="term" value="F:MAP kinase kinase activity"/>
    <property type="evidence" value="ECO:0007669"/>
    <property type="project" value="UniProtKB-EC"/>
</dbReference>
<evidence type="ECO:0000256" key="1">
    <source>
        <dbReference type="ARBA" id="ARBA00022679"/>
    </source>
</evidence>
<dbReference type="AlphaFoldDB" id="A0A8H7SPB4"/>
<feature type="binding site" evidence="10">
    <location>
        <position position="331"/>
    </location>
    <ligand>
        <name>ATP</name>
        <dbReference type="ChEBI" id="CHEBI:30616"/>
    </ligand>
</feature>
<keyword evidence="2 10" id="KW-0547">Nucleotide-binding</keyword>
<evidence type="ECO:0000256" key="4">
    <source>
        <dbReference type="ARBA" id="ARBA00022840"/>
    </source>
</evidence>
<evidence type="ECO:0000256" key="9">
    <source>
        <dbReference type="ARBA" id="ARBA00051693"/>
    </source>
</evidence>
<keyword evidence="4 10" id="KW-0067">ATP-binding</keyword>
<gene>
    <name evidence="12" type="ORF">INT48_006299</name>
</gene>
<dbReference type="PROSITE" id="PS50011">
    <property type="entry name" value="PROTEIN_KINASE_DOM"/>
    <property type="match status" value="1"/>
</dbReference>
<keyword evidence="3" id="KW-0418">Kinase</keyword>
<dbReference type="PANTHER" id="PTHR48013">
    <property type="entry name" value="DUAL SPECIFICITY MITOGEN-ACTIVATED PROTEIN KINASE KINASE 5-RELATED"/>
    <property type="match status" value="1"/>
</dbReference>
<name>A0A8H7SPB4_9FUNG</name>
<dbReference type="PANTHER" id="PTHR48013:SF9">
    <property type="entry name" value="DUAL SPECIFICITY MITOGEN-ACTIVATED PROTEIN KINASE KINASE 5"/>
    <property type="match status" value="1"/>
</dbReference>
<dbReference type="InterPro" id="IPR011009">
    <property type="entry name" value="Kinase-like_dom_sf"/>
</dbReference>
<evidence type="ECO:0000256" key="2">
    <source>
        <dbReference type="ARBA" id="ARBA00022741"/>
    </source>
</evidence>
<dbReference type="PROSITE" id="PS00108">
    <property type="entry name" value="PROTEIN_KINASE_ST"/>
    <property type="match status" value="1"/>
</dbReference>
<evidence type="ECO:0000256" key="5">
    <source>
        <dbReference type="ARBA" id="ARBA00038035"/>
    </source>
</evidence>